<gene>
    <name evidence="2" type="ORF">NCTC10754_01542</name>
</gene>
<reference evidence="2 3" key="1">
    <citation type="submission" date="2019-02" db="EMBL/GenBank/DDBJ databases">
        <authorList>
            <consortium name="Pathogen Informatics"/>
        </authorList>
    </citation>
    <scope>NUCLEOTIDE SEQUENCE [LARGE SCALE GENOMIC DNA]</scope>
    <source>
        <strain evidence="2 3">3012STDY7103891</strain>
    </source>
</reference>
<dbReference type="AlphaFoldDB" id="A0A449IHQ2"/>
<protein>
    <submittedName>
        <fullName evidence="2">Type I restriction-modification system restriction subunit</fullName>
    </submittedName>
</protein>
<dbReference type="Proteomes" id="UP000330809">
    <property type="component" value="Unassembled WGS sequence"/>
</dbReference>
<evidence type="ECO:0000313" key="2">
    <source>
        <dbReference type="EMBL" id="VFB18973.1"/>
    </source>
</evidence>
<organism evidence="2 3">
    <name type="scientific">Pseudomonas fragi</name>
    <dbReference type="NCBI Taxonomy" id="296"/>
    <lineage>
        <taxon>Bacteria</taxon>
        <taxon>Pseudomonadati</taxon>
        <taxon>Pseudomonadota</taxon>
        <taxon>Gammaproteobacteria</taxon>
        <taxon>Pseudomonadales</taxon>
        <taxon>Pseudomonadaceae</taxon>
        <taxon>Pseudomonas</taxon>
    </lineage>
</organism>
<dbReference type="EMBL" id="CAACYJ010000024">
    <property type="protein sequence ID" value="VFB18973.1"/>
    <property type="molecule type" value="Genomic_DNA"/>
</dbReference>
<feature type="region of interest" description="Disordered" evidence="1">
    <location>
        <begin position="123"/>
        <end position="155"/>
    </location>
</feature>
<proteinExistence type="predicted"/>
<feature type="compositionally biased region" description="Basic and acidic residues" evidence="1">
    <location>
        <begin position="146"/>
        <end position="155"/>
    </location>
</feature>
<accession>A0A449IHQ2</accession>
<sequence>MIWFRLEKVKIAGKHCWMRRNALSVSAEIKKTFQVLAEDVADRYRGLFPRDELRQYEPQESAIAAIYNMLQKPKGKVDVSSIMQELRGLVDNALDVAHINTIRDTPTQPYNLSGINFERLRPSSPVDSAANGNPEFAGADSGTYRNDAEKNTDTR</sequence>
<name>A0A449IHQ2_PSEFR</name>
<evidence type="ECO:0000256" key="1">
    <source>
        <dbReference type="SAM" id="MobiDB-lite"/>
    </source>
</evidence>
<evidence type="ECO:0000313" key="3">
    <source>
        <dbReference type="Proteomes" id="UP000330809"/>
    </source>
</evidence>